<dbReference type="AlphaFoldDB" id="A0A4Y9XLX8"/>
<dbReference type="Pfam" id="PF07859">
    <property type="entry name" value="Abhydrolase_3"/>
    <property type="match status" value="1"/>
</dbReference>
<dbReference type="STRING" id="34475.A0A4Y9XLX8"/>
<dbReference type="InterPro" id="IPR013094">
    <property type="entry name" value="AB_hydrolase_3"/>
</dbReference>
<gene>
    <name evidence="6" type="ORF">EVJ58_g10910</name>
</gene>
<evidence type="ECO:0000259" key="5">
    <source>
        <dbReference type="Pfam" id="PF07859"/>
    </source>
</evidence>
<dbReference type="PROSITE" id="PS01174">
    <property type="entry name" value="LIPASE_GDXG_SER"/>
    <property type="match status" value="1"/>
</dbReference>
<reference evidence="6 7" key="1">
    <citation type="submission" date="2019-01" db="EMBL/GenBank/DDBJ databases">
        <title>Genome sequencing of the rare red list fungi Fomitopsis rosea.</title>
        <authorList>
            <person name="Buettner E."/>
            <person name="Kellner H."/>
        </authorList>
    </citation>
    <scope>NUCLEOTIDE SEQUENCE [LARGE SCALE GENOMIC DNA]</scope>
    <source>
        <strain evidence="6 7">DSM 105464</strain>
    </source>
</reference>
<evidence type="ECO:0000256" key="1">
    <source>
        <dbReference type="ARBA" id="ARBA00010515"/>
    </source>
</evidence>
<keyword evidence="4" id="KW-0812">Transmembrane</keyword>
<feature type="transmembrane region" description="Helical" evidence="4">
    <location>
        <begin position="12"/>
        <end position="31"/>
    </location>
</feature>
<dbReference type="PANTHER" id="PTHR48081">
    <property type="entry name" value="AB HYDROLASE SUPERFAMILY PROTEIN C4A8.06C"/>
    <property type="match status" value="1"/>
</dbReference>
<feature type="active site" evidence="3">
    <location>
        <position position="230"/>
    </location>
</feature>
<dbReference type="SUPFAM" id="SSF53474">
    <property type="entry name" value="alpha/beta-Hydrolases"/>
    <property type="match status" value="1"/>
</dbReference>
<evidence type="ECO:0000256" key="2">
    <source>
        <dbReference type="ARBA" id="ARBA00022801"/>
    </source>
</evidence>
<evidence type="ECO:0000256" key="3">
    <source>
        <dbReference type="PROSITE-ProRule" id="PRU10038"/>
    </source>
</evidence>
<dbReference type="GO" id="GO:0016787">
    <property type="term" value="F:hydrolase activity"/>
    <property type="evidence" value="ECO:0007669"/>
    <property type="project" value="UniProtKB-KW"/>
</dbReference>
<comment type="similarity">
    <text evidence="1">Belongs to the 'GDXG' lipolytic enzyme family.</text>
</comment>
<evidence type="ECO:0000256" key="4">
    <source>
        <dbReference type="SAM" id="Phobius"/>
    </source>
</evidence>
<sequence length="399" mass="44770">MFGFRNQPLRAVYFTYVVVTGIFLRLPYCFLRASIPSLRTRPSWTLKREIMTDVMRNLIATLLMIRIRPLRAEDPKRFVTNPPTEHIAYTRYEPIPENLILGEVKGLGDLNRVKPEPFCGYWIKLKGAAGKPDEKAGHDEKVLMHLHGGGYIATSSYPEGDGCGNFYHDLLSQCTSMWRIFSCGYRLSTSPPFPATNAFPAALFDALAGYYHLLHVAGFRAENVSISGDSAGGHLALALTRYIALYRPAGLPMPGRLVLLSPTVEWEITHDGPHASFGRNLSSDYCTPFFWGYVKRSLLGNMPDEAAATSPWISPGSLRLRETQGLFKGLPKTYVTVGDAEILLDAYRTFRDRLVADIGEENVTYVEVADATHDFVTQDWHEPERTNSMKEIVAWAGWL</sequence>
<feature type="domain" description="Alpha/beta hydrolase fold-3" evidence="5">
    <location>
        <begin position="143"/>
        <end position="376"/>
    </location>
</feature>
<keyword evidence="2" id="KW-0378">Hydrolase</keyword>
<accession>A0A4Y9XLX8</accession>
<organism evidence="6 7">
    <name type="scientific">Rhodofomes roseus</name>
    <dbReference type="NCBI Taxonomy" id="34475"/>
    <lineage>
        <taxon>Eukaryota</taxon>
        <taxon>Fungi</taxon>
        <taxon>Dikarya</taxon>
        <taxon>Basidiomycota</taxon>
        <taxon>Agaricomycotina</taxon>
        <taxon>Agaricomycetes</taxon>
        <taxon>Polyporales</taxon>
        <taxon>Rhodofomes</taxon>
    </lineage>
</organism>
<evidence type="ECO:0000313" key="7">
    <source>
        <dbReference type="Proteomes" id="UP000298390"/>
    </source>
</evidence>
<dbReference type="Proteomes" id="UP000298390">
    <property type="component" value="Unassembled WGS sequence"/>
</dbReference>
<comment type="caution">
    <text evidence="6">The sequence shown here is derived from an EMBL/GenBank/DDBJ whole genome shotgun (WGS) entry which is preliminary data.</text>
</comment>
<dbReference type="Gene3D" id="3.40.50.1820">
    <property type="entry name" value="alpha/beta hydrolase"/>
    <property type="match status" value="1"/>
</dbReference>
<dbReference type="InterPro" id="IPR033140">
    <property type="entry name" value="Lipase_GDXG_put_SER_AS"/>
</dbReference>
<keyword evidence="4" id="KW-0472">Membrane</keyword>
<dbReference type="EMBL" id="SEKV01001386">
    <property type="protein sequence ID" value="TFY50738.1"/>
    <property type="molecule type" value="Genomic_DNA"/>
</dbReference>
<dbReference type="InterPro" id="IPR050300">
    <property type="entry name" value="GDXG_lipolytic_enzyme"/>
</dbReference>
<protein>
    <recommendedName>
        <fullName evidence="5">Alpha/beta hydrolase fold-3 domain-containing protein</fullName>
    </recommendedName>
</protein>
<dbReference type="PANTHER" id="PTHR48081:SF26">
    <property type="entry name" value="ALPHA_BETA HYDROLASE FOLD-3 DOMAIN-CONTAINING PROTEIN"/>
    <property type="match status" value="1"/>
</dbReference>
<name>A0A4Y9XLX8_9APHY</name>
<keyword evidence="4" id="KW-1133">Transmembrane helix</keyword>
<evidence type="ECO:0000313" key="6">
    <source>
        <dbReference type="EMBL" id="TFY50738.1"/>
    </source>
</evidence>
<dbReference type="InterPro" id="IPR029058">
    <property type="entry name" value="AB_hydrolase_fold"/>
</dbReference>
<proteinExistence type="inferred from homology"/>